<protein>
    <submittedName>
        <fullName evidence="2">Uncharacterized protein</fullName>
    </submittedName>
</protein>
<dbReference type="EMBL" id="KZ613490">
    <property type="protein sequence ID" value="PMD19201.1"/>
    <property type="molecule type" value="Genomic_DNA"/>
</dbReference>
<dbReference type="OrthoDB" id="3344043at2759"/>
<dbReference type="AlphaFoldDB" id="A0A2J6PYV5"/>
<organism evidence="2 3">
    <name type="scientific">Hyaloscypha hepaticicola</name>
    <dbReference type="NCBI Taxonomy" id="2082293"/>
    <lineage>
        <taxon>Eukaryota</taxon>
        <taxon>Fungi</taxon>
        <taxon>Dikarya</taxon>
        <taxon>Ascomycota</taxon>
        <taxon>Pezizomycotina</taxon>
        <taxon>Leotiomycetes</taxon>
        <taxon>Helotiales</taxon>
        <taxon>Hyaloscyphaceae</taxon>
        <taxon>Hyaloscypha</taxon>
    </lineage>
</organism>
<accession>A0A2J6PYV5</accession>
<proteinExistence type="predicted"/>
<feature type="region of interest" description="Disordered" evidence="1">
    <location>
        <begin position="836"/>
        <end position="860"/>
    </location>
</feature>
<keyword evidence="3" id="KW-1185">Reference proteome</keyword>
<evidence type="ECO:0000256" key="1">
    <source>
        <dbReference type="SAM" id="MobiDB-lite"/>
    </source>
</evidence>
<evidence type="ECO:0000313" key="2">
    <source>
        <dbReference type="EMBL" id="PMD19201.1"/>
    </source>
</evidence>
<reference evidence="2 3" key="1">
    <citation type="submission" date="2016-05" db="EMBL/GenBank/DDBJ databases">
        <title>A degradative enzymes factory behind the ericoid mycorrhizal symbiosis.</title>
        <authorList>
            <consortium name="DOE Joint Genome Institute"/>
            <person name="Martino E."/>
            <person name="Morin E."/>
            <person name="Grelet G."/>
            <person name="Kuo A."/>
            <person name="Kohler A."/>
            <person name="Daghino S."/>
            <person name="Barry K."/>
            <person name="Choi C."/>
            <person name="Cichocki N."/>
            <person name="Clum A."/>
            <person name="Copeland A."/>
            <person name="Hainaut M."/>
            <person name="Haridas S."/>
            <person name="Labutti K."/>
            <person name="Lindquist E."/>
            <person name="Lipzen A."/>
            <person name="Khouja H.-R."/>
            <person name="Murat C."/>
            <person name="Ohm R."/>
            <person name="Olson A."/>
            <person name="Spatafora J."/>
            <person name="Veneault-Fourrey C."/>
            <person name="Henrissat B."/>
            <person name="Grigoriev I."/>
            <person name="Martin F."/>
            <person name="Perotto S."/>
        </authorList>
    </citation>
    <scope>NUCLEOTIDE SEQUENCE [LARGE SCALE GENOMIC DNA]</scope>
    <source>
        <strain evidence="2 3">UAMH 7357</strain>
    </source>
</reference>
<sequence>MAPTPFLLGERSDGVVARRDCSNSSRGSNFPQTGSYNWVDLVKVMVTAPLGIFQRLSQAGIDPATVVVTEALGTTITWGAEGQDRFNEALDSLRHAGIFSNQMLSIGFYVEHATYIMSRTEEGCKTMAVCASLAQCYEVEYVAKVMVEWVGKLVSRNETSTPSYQQWLAVAKCCANILSRSEFATLVERFMRLDEHTRIAGNVGARASRPEKNARRKPSRGITKPQDLATALVGLCKVSKQDIQHITLIGGADAAFLAAFAHFFLDLWVIIRRADQESEVLLRICPQDKIPHLEVRMETRARKGATDEHKTTKAVEMIKEVYYLKDETDLIRKEFNPASTAMVSGRVNWEKALQDTFGADFIALMNCTHGGGNRLGQAIGCAARIYAAIVEADRSVPVEWLGYCRLYFEQSSGIEYARFAGQRFPELQTLEGDITSFARLSSFEEASERWNSALDALSTICRCRDCGTDDNVNQTRVFCLVGLTETIVRMIRSLAGIHSDILPSRGGLELMYLDHMKRMRGMRSGKATWGSDWGKRLTANRIVEHIFTEDGEPTTLAIAEVIFGGGRYKNDRQIMEGRQRPRIVEGQRISAVEDQGLCYFLGVLKDPHQDFCSLARVHVIQGIIRLNKERYEYVCDGPNHKFIGRPRLNARDKVQIENVNNKLIRAIESSSGGKLELIAQEGTSGSTKRGIVAEYGVKIGRSRNQNHQAIGPCACLDGFAQSMGLTHCNNDSHSYPLKEDLDSLIRAAQANLASGKAYSLFEYSGSKVYLTIPDVPISMLVAGSRVDSIVVRDECISCCVQNAAVERGWEDFAIIQMNTVQSIRIPVYQKRGPVPIQERQGKRETEPVCYDNENSEGSEE</sequence>
<name>A0A2J6PYV5_9HELO</name>
<evidence type="ECO:0000313" key="3">
    <source>
        <dbReference type="Proteomes" id="UP000235672"/>
    </source>
</evidence>
<dbReference type="Proteomes" id="UP000235672">
    <property type="component" value="Unassembled WGS sequence"/>
</dbReference>
<gene>
    <name evidence="2" type="ORF">NA56DRAFT_705779</name>
</gene>
<dbReference type="STRING" id="1745343.A0A2J6PYV5"/>